<dbReference type="PANTHER" id="PTHR43861:SF1">
    <property type="entry name" value="TRANS-ACONITATE 2-METHYLTRANSFERASE"/>
    <property type="match status" value="1"/>
</dbReference>
<feature type="domain" description="Methyltransferase type 11" evidence="1">
    <location>
        <begin position="3"/>
        <end position="100"/>
    </location>
</feature>
<comment type="caution">
    <text evidence="2">The sequence shown here is derived from an EMBL/GenBank/DDBJ whole genome shotgun (WGS) entry which is preliminary data.</text>
</comment>
<organism evidence="2">
    <name type="scientific">marine sediment metagenome</name>
    <dbReference type="NCBI Taxonomy" id="412755"/>
    <lineage>
        <taxon>unclassified sequences</taxon>
        <taxon>metagenomes</taxon>
        <taxon>ecological metagenomes</taxon>
    </lineage>
</organism>
<name>X1D5E4_9ZZZZ</name>
<sequence>MILDIGCGNGLQTMLFGKKCKRVIGIDISKKAVASAEIRSAFLNRRINSEIRRVKLENAEFGTEYFDKIFSICVIEHISNYVQILKEVYRILKREGHMIFSVDALETIEDNKLVEKHRREHHVKKYFKIDELKIILQKTGFKRISIYPLFKSDLARKIFIKGINNRFQYGFIHSILLYAFLRCQEYKCTSKKGIFLIVKCCK</sequence>
<dbReference type="InterPro" id="IPR013216">
    <property type="entry name" value="Methyltransf_11"/>
</dbReference>
<dbReference type="InterPro" id="IPR029063">
    <property type="entry name" value="SAM-dependent_MTases_sf"/>
</dbReference>
<protein>
    <recommendedName>
        <fullName evidence="1">Methyltransferase type 11 domain-containing protein</fullName>
    </recommendedName>
</protein>
<evidence type="ECO:0000313" key="2">
    <source>
        <dbReference type="EMBL" id="GAH00339.1"/>
    </source>
</evidence>
<dbReference type="CDD" id="cd02440">
    <property type="entry name" value="AdoMet_MTases"/>
    <property type="match status" value="1"/>
</dbReference>
<dbReference type="SUPFAM" id="SSF53335">
    <property type="entry name" value="S-adenosyl-L-methionine-dependent methyltransferases"/>
    <property type="match status" value="1"/>
</dbReference>
<dbReference type="GO" id="GO:0008757">
    <property type="term" value="F:S-adenosylmethionine-dependent methyltransferase activity"/>
    <property type="evidence" value="ECO:0007669"/>
    <property type="project" value="InterPro"/>
</dbReference>
<dbReference type="EMBL" id="BART01020120">
    <property type="protein sequence ID" value="GAH00339.1"/>
    <property type="molecule type" value="Genomic_DNA"/>
</dbReference>
<gene>
    <name evidence="2" type="ORF">S01H4_37451</name>
</gene>
<dbReference type="Gene3D" id="3.40.50.150">
    <property type="entry name" value="Vaccinia Virus protein VP39"/>
    <property type="match status" value="1"/>
</dbReference>
<proteinExistence type="predicted"/>
<accession>X1D5E4</accession>
<evidence type="ECO:0000259" key="1">
    <source>
        <dbReference type="Pfam" id="PF08241"/>
    </source>
</evidence>
<dbReference type="AlphaFoldDB" id="X1D5E4"/>
<dbReference type="Pfam" id="PF08241">
    <property type="entry name" value="Methyltransf_11"/>
    <property type="match status" value="1"/>
</dbReference>
<reference evidence="2" key="1">
    <citation type="journal article" date="2014" name="Front. Microbiol.">
        <title>High frequency of phylogenetically diverse reductive dehalogenase-homologous genes in deep subseafloor sedimentary metagenomes.</title>
        <authorList>
            <person name="Kawai M."/>
            <person name="Futagami T."/>
            <person name="Toyoda A."/>
            <person name="Takaki Y."/>
            <person name="Nishi S."/>
            <person name="Hori S."/>
            <person name="Arai W."/>
            <person name="Tsubouchi T."/>
            <person name="Morono Y."/>
            <person name="Uchiyama I."/>
            <person name="Ito T."/>
            <person name="Fujiyama A."/>
            <person name="Inagaki F."/>
            <person name="Takami H."/>
        </authorList>
    </citation>
    <scope>NUCLEOTIDE SEQUENCE</scope>
    <source>
        <strain evidence="2">Expedition CK06-06</strain>
    </source>
</reference>
<dbReference type="PANTHER" id="PTHR43861">
    <property type="entry name" value="TRANS-ACONITATE 2-METHYLTRANSFERASE-RELATED"/>
    <property type="match status" value="1"/>
</dbReference>